<dbReference type="STRING" id="477641.MODMU_2313"/>
<reference evidence="3 4" key="1">
    <citation type="journal article" date="2012" name="J. Bacteriol.">
        <title>Genome Sequence of Radiation-Resistant Modestobacter marinus Strain BC501, a Representative Actinobacterium That Thrives on Calcareous Stone Surfaces.</title>
        <authorList>
            <person name="Normand P."/>
            <person name="Gury J."/>
            <person name="Pujic P."/>
            <person name="Chouaia B."/>
            <person name="Crotti E."/>
            <person name="Brusetti L."/>
            <person name="Daffonchio D."/>
            <person name="Vacherie B."/>
            <person name="Barbe V."/>
            <person name="Medigue C."/>
            <person name="Calteau A."/>
            <person name="Ghodhbane-Gtari F."/>
            <person name="Essoussi I."/>
            <person name="Nouioui I."/>
            <person name="Abbassi-Ghozzi I."/>
            <person name="Gtari M."/>
        </authorList>
    </citation>
    <scope>NUCLEOTIDE SEQUENCE [LARGE SCALE GENOMIC DNA]</scope>
    <source>
        <strain evidence="4">BC 501</strain>
    </source>
</reference>
<evidence type="ECO:0000313" key="3">
    <source>
        <dbReference type="EMBL" id="CCH87745.1"/>
    </source>
</evidence>
<feature type="transmembrane region" description="Helical" evidence="2">
    <location>
        <begin position="68"/>
        <end position="84"/>
    </location>
</feature>
<keyword evidence="4" id="KW-1185">Reference proteome</keyword>
<keyword evidence="2" id="KW-1133">Transmembrane helix</keyword>
<dbReference type="EMBL" id="FO203431">
    <property type="protein sequence ID" value="CCH87745.1"/>
    <property type="molecule type" value="Genomic_DNA"/>
</dbReference>
<evidence type="ECO:0000256" key="2">
    <source>
        <dbReference type="SAM" id="Phobius"/>
    </source>
</evidence>
<feature type="region of interest" description="Disordered" evidence="1">
    <location>
        <begin position="45"/>
        <end position="64"/>
    </location>
</feature>
<evidence type="ECO:0000256" key="1">
    <source>
        <dbReference type="SAM" id="MobiDB-lite"/>
    </source>
</evidence>
<evidence type="ECO:0000313" key="4">
    <source>
        <dbReference type="Proteomes" id="UP000006461"/>
    </source>
</evidence>
<dbReference type="HOGENOM" id="CLU_2509037_0_0_11"/>
<accession>I4EWI2</accession>
<sequence>MRLRRRHRDDWSLPSGLAEVELFRFWEEDLVGDLPPEVVAVGPPPAVRAGAPGPAAAEEPSESSTDPLWWAVGLVFVAVLLAVVV</sequence>
<feature type="compositionally biased region" description="Low complexity" evidence="1">
    <location>
        <begin position="45"/>
        <end position="58"/>
    </location>
</feature>
<keyword evidence="2" id="KW-0812">Transmembrane</keyword>
<dbReference type="KEGG" id="mmar:MODMU_2313"/>
<dbReference type="AlphaFoldDB" id="I4EWI2"/>
<dbReference type="Proteomes" id="UP000006461">
    <property type="component" value="Chromosome"/>
</dbReference>
<name>I4EWI2_MODI5</name>
<gene>
    <name evidence="3" type="ordered locus">MODMU_2313</name>
</gene>
<proteinExistence type="predicted"/>
<organism evidence="3 4">
    <name type="scientific">Modestobacter italicus (strain DSM 44449 / CECT 9708 / BC 501)</name>
    <dbReference type="NCBI Taxonomy" id="2732864"/>
    <lineage>
        <taxon>Bacteria</taxon>
        <taxon>Bacillati</taxon>
        <taxon>Actinomycetota</taxon>
        <taxon>Actinomycetes</taxon>
        <taxon>Geodermatophilales</taxon>
        <taxon>Geodermatophilaceae</taxon>
        <taxon>Modestobacter</taxon>
    </lineage>
</organism>
<keyword evidence="2" id="KW-0472">Membrane</keyword>
<protein>
    <submittedName>
        <fullName evidence="3">Uncharacterized protein</fullName>
    </submittedName>
</protein>
<dbReference type="OrthoDB" id="5198508at2"/>